<dbReference type="EMBL" id="CP019124">
    <property type="protein sequence ID" value="APX90006.1"/>
    <property type="molecule type" value="Genomic_DNA"/>
</dbReference>
<dbReference type="Proteomes" id="UP000187266">
    <property type="component" value="Chromosome"/>
</dbReference>
<dbReference type="GO" id="GO:0016020">
    <property type="term" value="C:membrane"/>
    <property type="evidence" value="ECO:0007669"/>
    <property type="project" value="InterPro"/>
</dbReference>
<evidence type="ECO:0000313" key="1">
    <source>
        <dbReference type="EMBL" id="APX90006.1"/>
    </source>
</evidence>
<dbReference type="Gene3D" id="1.10.3730.20">
    <property type="match status" value="1"/>
</dbReference>
<accession>A0A2M9DB99</accession>
<dbReference type="SUPFAM" id="SSF103481">
    <property type="entry name" value="Multidrug resistance efflux transporter EmrE"/>
    <property type="match status" value="2"/>
</dbReference>
<proteinExistence type="predicted"/>
<accession>A0A1U7DJ50</accession>
<dbReference type="RefSeq" id="WP_076980027.1">
    <property type="nucleotide sequence ID" value="NZ_CP019124.1"/>
</dbReference>
<dbReference type="PANTHER" id="PTHR22911">
    <property type="entry name" value="ACYL-MALONYL CONDENSING ENZYME-RELATED"/>
    <property type="match status" value="1"/>
</dbReference>
<gene>
    <name evidence="1" type="ORF">BV394_09990</name>
</gene>
<dbReference type="Pfam" id="PF00892">
    <property type="entry name" value="EamA"/>
    <property type="match status" value="2"/>
</dbReference>
<organism evidence="1 2">
    <name type="scientific">Brevirhabdus pacifica</name>
    <dbReference type="NCBI Taxonomy" id="1267768"/>
    <lineage>
        <taxon>Bacteria</taxon>
        <taxon>Pseudomonadati</taxon>
        <taxon>Pseudomonadota</taxon>
        <taxon>Alphaproteobacteria</taxon>
        <taxon>Rhodobacterales</taxon>
        <taxon>Paracoccaceae</taxon>
        <taxon>Brevirhabdus</taxon>
    </lineage>
</organism>
<name>A0A1U7DJ50_9RHOB</name>
<sequence length="320" mass="34162">MPDTARSNLRGTILALLAFATFSTHDVVVKSLGGFYSAPQILFFSVLLSFPLATLMLVRDRTAGNLRPVHPWWSALRTAASVATGLSAFYAFSVLPMAQVYAILFAAPLLVTILSIPILGERVGRHRWFAIALGMLGVLVVLRPGVTPIGAGHLAALVAAVGSATASVVVRKIGNDERSVVLMLYPMMASVVLMGLIMPVSYTPMPVTHLGMLAVISALSFVAGLLLIGAYRSGDAAVVAPMQYSQILWAVLYGALFFGESPGIFTLIGAGLVIASGVYIVLRESIRGPSRNQPVQKMRSRQDSWLSMRAVARATRRPVV</sequence>
<reference evidence="1 2" key="1">
    <citation type="submission" date="2017-01" db="EMBL/GenBank/DDBJ databases">
        <title>Genomic analysis of Xuhuaishuia manganoxidans DY6-4.</title>
        <authorList>
            <person name="Wang X."/>
        </authorList>
    </citation>
    <scope>NUCLEOTIDE SEQUENCE [LARGE SCALE GENOMIC DNA]</scope>
    <source>
        <strain evidence="1 2">DY6-4</strain>
    </source>
</reference>
<dbReference type="InterPro" id="IPR037185">
    <property type="entry name" value="EmrE-like"/>
</dbReference>
<dbReference type="AlphaFoldDB" id="A0A1U7DJ50"/>
<dbReference type="PANTHER" id="PTHR22911:SF135">
    <property type="entry name" value="BLR4310 PROTEIN"/>
    <property type="match status" value="1"/>
</dbReference>
<protein>
    <submittedName>
        <fullName evidence="1">EamA family transporter</fullName>
    </submittedName>
</protein>
<dbReference type="OrthoDB" id="7818056at2"/>
<keyword evidence="2" id="KW-1185">Reference proteome</keyword>
<dbReference type="STRING" id="1267768.BV394_09990"/>
<evidence type="ECO:0000313" key="2">
    <source>
        <dbReference type="Proteomes" id="UP000187266"/>
    </source>
</evidence>
<dbReference type="InterPro" id="IPR000620">
    <property type="entry name" value="EamA_dom"/>
</dbReference>